<organism evidence="4 5">
    <name type="scientific">Roseateles subflavus</name>
    <dbReference type="NCBI Taxonomy" id="3053353"/>
    <lineage>
        <taxon>Bacteria</taxon>
        <taxon>Pseudomonadati</taxon>
        <taxon>Pseudomonadota</taxon>
        <taxon>Betaproteobacteria</taxon>
        <taxon>Burkholderiales</taxon>
        <taxon>Sphaerotilaceae</taxon>
        <taxon>Roseateles</taxon>
    </lineage>
</organism>
<evidence type="ECO:0000256" key="2">
    <source>
        <dbReference type="SAM" id="SignalP"/>
    </source>
</evidence>
<name>A0ABT7LJU7_9BURK</name>
<sequence length="423" mass="44475">MRQVTKARSGWCPARSGSAAALWLALAAGSGGAVPARAQPAQAPTGTAVSSPTAAALSAGDACTKDLEAVPGFLMENDAGARDLLTQRGEPALAAALLRARADAAQIADDKACLALLNTYVKLWRKGHLWISASPAAEALAAAPPSGAPAGTSTPPDVSGAARQPTLRVLSARTLLIHLPSFSPPHRAALEALLRKQRAALLSRPNWIIDVRDNDGGADSSYAPLLPWLGAEQPVNVGVEWLATPANQRAHEQICARYAPGDAACAQFAQSVLAALRAVPAGSWARVQADRFIFERGPSAEKRRPQKVAVLMDKDCGSSCEQFLLTARQGFGVKLLGRPSFGALDYSNMRPYTLPSGRRDLWYATSRSLRLPQLPVDTLGVLPDILLPELHSAGDAAAEVQAVQRWLEGGSLQRAAPGASNRP</sequence>
<dbReference type="SUPFAM" id="SSF52096">
    <property type="entry name" value="ClpP/crotonase"/>
    <property type="match status" value="1"/>
</dbReference>
<evidence type="ECO:0000256" key="1">
    <source>
        <dbReference type="SAM" id="MobiDB-lite"/>
    </source>
</evidence>
<dbReference type="Pfam" id="PF03572">
    <property type="entry name" value="Peptidase_S41"/>
    <property type="match status" value="1"/>
</dbReference>
<dbReference type="RefSeq" id="WP_285983229.1">
    <property type="nucleotide sequence ID" value="NZ_JASVDS010000004.1"/>
</dbReference>
<dbReference type="InterPro" id="IPR005151">
    <property type="entry name" value="Tail-specific_protease"/>
</dbReference>
<evidence type="ECO:0000313" key="5">
    <source>
        <dbReference type="Proteomes" id="UP001238603"/>
    </source>
</evidence>
<feature type="domain" description="Tail specific protease" evidence="3">
    <location>
        <begin position="175"/>
        <end position="385"/>
    </location>
</feature>
<evidence type="ECO:0000313" key="4">
    <source>
        <dbReference type="EMBL" id="MDL5033136.1"/>
    </source>
</evidence>
<proteinExistence type="predicted"/>
<feature type="compositionally biased region" description="Low complexity" evidence="1">
    <location>
        <begin position="142"/>
        <end position="156"/>
    </location>
</feature>
<keyword evidence="5" id="KW-1185">Reference proteome</keyword>
<dbReference type="EMBL" id="JASVDS010000004">
    <property type="protein sequence ID" value="MDL5033136.1"/>
    <property type="molecule type" value="Genomic_DNA"/>
</dbReference>
<dbReference type="Proteomes" id="UP001238603">
    <property type="component" value="Unassembled WGS sequence"/>
</dbReference>
<reference evidence="4 5" key="1">
    <citation type="submission" date="2023-06" db="EMBL/GenBank/DDBJ databases">
        <title>Pelomonas sp. APW6 16S ribosomal RNA gene genome sequencing and assembly.</title>
        <authorList>
            <person name="Woo H."/>
        </authorList>
    </citation>
    <scope>NUCLEOTIDE SEQUENCE [LARGE SCALE GENOMIC DNA]</scope>
    <source>
        <strain evidence="4 5">APW6</strain>
    </source>
</reference>
<dbReference type="InterPro" id="IPR029045">
    <property type="entry name" value="ClpP/crotonase-like_dom_sf"/>
</dbReference>
<feature type="signal peptide" evidence="2">
    <location>
        <begin position="1"/>
        <end position="38"/>
    </location>
</feature>
<gene>
    <name evidence="4" type="ORF">QRD43_14575</name>
</gene>
<keyword evidence="2" id="KW-0732">Signal</keyword>
<feature type="chain" id="PRO_5045998195" evidence="2">
    <location>
        <begin position="39"/>
        <end position="423"/>
    </location>
</feature>
<comment type="caution">
    <text evidence="4">The sequence shown here is derived from an EMBL/GenBank/DDBJ whole genome shotgun (WGS) entry which is preliminary data.</text>
</comment>
<evidence type="ECO:0000259" key="3">
    <source>
        <dbReference type="Pfam" id="PF03572"/>
    </source>
</evidence>
<dbReference type="Gene3D" id="3.90.226.10">
    <property type="entry name" value="2-enoyl-CoA Hydratase, Chain A, domain 1"/>
    <property type="match status" value="1"/>
</dbReference>
<accession>A0ABT7LJU7</accession>
<feature type="region of interest" description="Disordered" evidence="1">
    <location>
        <begin position="142"/>
        <end position="162"/>
    </location>
</feature>
<protein>
    <submittedName>
        <fullName evidence="4">S41 family peptidase</fullName>
    </submittedName>
</protein>